<feature type="transmembrane region" description="Helical" evidence="1">
    <location>
        <begin position="62"/>
        <end position="85"/>
    </location>
</feature>
<dbReference type="EMBL" id="LR215024">
    <property type="protein sequence ID" value="VEU70098.1"/>
    <property type="molecule type" value="Genomic_DNA"/>
</dbReference>
<gene>
    <name evidence="2" type="ORF">NCTC10194_00090</name>
</gene>
<protein>
    <submittedName>
        <fullName evidence="2">Uncharacterized protein</fullName>
    </submittedName>
</protein>
<evidence type="ECO:0000313" key="3">
    <source>
        <dbReference type="Proteomes" id="UP000290815"/>
    </source>
</evidence>
<organism evidence="2 3">
    <name type="scientific">Mycoplasmopsis glycophila</name>
    <dbReference type="NCBI Taxonomy" id="171285"/>
    <lineage>
        <taxon>Bacteria</taxon>
        <taxon>Bacillati</taxon>
        <taxon>Mycoplasmatota</taxon>
        <taxon>Mycoplasmoidales</taxon>
        <taxon>Metamycoplasmataceae</taxon>
        <taxon>Mycoplasmopsis</taxon>
    </lineage>
</organism>
<reference evidence="2 3" key="1">
    <citation type="submission" date="2019-01" db="EMBL/GenBank/DDBJ databases">
        <authorList>
            <consortium name="Pathogen Informatics"/>
        </authorList>
    </citation>
    <scope>NUCLEOTIDE SEQUENCE [LARGE SCALE GENOMIC DNA]</scope>
    <source>
        <strain evidence="2 3">NCTC10194</strain>
    </source>
</reference>
<evidence type="ECO:0000256" key="1">
    <source>
        <dbReference type="SAM" id="Phobius"/>
    </source>
</evidence>
<feature type="transmembrane region" description="Helical" evidence="1">
    <location>
        <begin position="7"/>
        <end position="31"/>
    </location>
</feature>
<name>A0A449AUE1_9BACT</name>
<keyword evidence="1" id="KW-0472">Membrane</keyword>
<evidence type="ECO:0000313" key="2">
    <source>
        <dbReference type="EMBL" id="VEU70098.1"/>
    </source>
</evidence>
<keyword evidence="1" id="KW-1133">Transmembrane helix</keyword>
<dbReference type="AlphaFoldDB" id="A0A449AUE1"/>
<dbReference type="KEGG" id="mgly:NCTC10194_00090"/>
<proteinExistence type="predicted"/>
<accession>A0A449AUE1</accession>
<dbReference type="Proteomes" id="UP000290815">
    <property type="component" value="Chromosome"/>
</dbReference>
<sequence length="104" mass="12151">MKINNTLLKWLLTLFAIFLAIFLISVSIYVYNNTNTHFKTSYTDINKYLKAWNTIQNFNQAIIIWIIVSCSFTVAFAIVFFTVLIRVLSKRHSHGVQNAKNLYK</sequence>
<keyword evidence="3" id="KW-1185">Reference proteome</keyword>
<dbReference type="RefSeq" id="WP_027333766.1">
    <property type="nucleotide sequence ID" value="NZ_LR215024.1"/>
</dbReference>
<keyword evidence="1" id="KW-0812">Transmembrane</keyword>